<reference evidence="2 3" key="1">
    <citation type="journal article" date="2024" name="Plant Biotechnol. J.">
        <title>Dendrobium thyrsiflorum genome and its molecular insights into genes involved in important horticultural traits.</title>
        <authorList>
            <person name="Chen B."/>
            <person name="Wang J.Y."/>
            <person name="Zheng P.J."/>
            <person name="Li K.L."/>
            <person name="Liang Y.M."/>
            <person name="Chen X.F."/>
            <person name="Zhang C."/>
            <person name="Zhao X."/>
            <person name="He X."/>
            <person name="Zhang G.Q."/>
            <person name="Liu Z.J."/>
            <person name="Xu Q."/>
        </authorList>
    </citation>
    <scope>NUCLEOTIDE SEQUENCE [LARGE SCALE GENOMIC DNA]</scope>
    <source>
        <strain evidence="2">GZMU011</strain>
    </source>
</reference>
<dbReference type="AlphaFoldDB" id="A0ABD0V2X3"/>
<feature type="compositionally biased region" description="Polar residues" evidence="1">
    <location>
        <begin position="251"/>
        <end position="264"/>
    </location>
</feature>
<proteinExistence type="predicted"/>
<evidence type="ECO:0000313" key="2">
    <source>
        <dbReference type="EMBL" id="KAL0919160.1"/>
    </source>
</evidence>
<evidence type="ECO:0000313" key="3">
    <source>
        <dbReference type="Proteomes" id="UP001552299"/>
    </source>
</evidence>
<feature type="region of interest" description="Disordered" evidence="1">
    <location>
        <begin position="402"/>
        <end position="440"/>
    </location>
</feature>
<feature type="region of interest" description="Disordered" evidence="1">
    <location>
        <begin position="1"/>
        <end position="23"/>
    </location>
</feature>
<protein>
    <submittedName>
        <fullName evidence="2">Uncharacterized protein</fullName>
    </submittedName>
</protein>
<organism evidence="2 3">
    <name type="scientific">Dendrobium thyrsiflorum</name>
    <name type="common">Pinecone-like raceme dendrobium</name>
    <name type="synonym">Orchid</name>
    <dbReference type="NCBI Taxonomy" id="117978"/>
    <lineage>
        <taxon>Eukaryota</taxon>
        <taxon>Viridiplantae</taxon>
        <taxon>Streptophyta</taxon>
        <taxon>Embryophyta</taxon>
        <taxon>Tracheophyta</taxon>
        <taxon>Spermatophyta</taxon>
        <taxon>Magnoliopsida</taxon>
        <taxon>Liliopsida</taxon>
        <taxon>Asparagales</taxon>
        <taxon>Orchidaceae</taxon>
        <taxon>Epidendroideae</taxon>
        <taxon>Malaxideae</taxon>
        <taxon>Dendrobiinae</taxon>
        <taxon>Dendrobium</taxon>
    </lineage>
</organism>
<feature type="region of interest" description="Disordered" evidence="1">
    <location>
        <begin position="58"/>
        <end position="107"/>
    </location>
</feature>
<feature type="compositionally biased region" description="Basic and acidic residues" evidence="1">
    <location>
        <begin position="200"/>
        <end position="221"/>
    </location>
</feature>
<dbReference type="EMBL" id="JANQDX010000009">
    <property type="protein sequence ID" value="KAL0919160.1"/>
    <property type="molecule type" value="Genomic_DNA"/>
</dbReference>
<feature type="compositionally biased region" description="Low complexity" evidence="1">
    <location>
        <begin position="238"/>
        <end position="250"/>
    </location>
</feature>
<evidence type="ECO:0000256" key="1">
    <source>
        <dbReference type="SAM" id="MobiDB-lite"/>
    </source>
</evidence>
<feature type="region of interest" description="Disordered" evidence="1">
    <location>
        <begin position="181"/>
        <end position="267"/>
    </location>
</feature>
<feature type="compositionally biased region" description="Polar residues" evidence="1">
    <location>
        <begin position="613"/>
        <end position="630"/>
    </location>
</feature>
<feature type="region of interest" description="Disordered" evidence="1">
    <location>
        <begin position="599"/>
        <end position="646"/>
    </location>
</feature>
<comment type="caution">
    <text evidence="2">The sequence shown here is derived from an EMBL/GenBank/DDBJ whole genome shotgun (WGS) entry which is preliminary data.</text>
</comment>
<name>A0ABD0V2X3_DENTH</name>
<accession>A0ABD0V2X3</accession>
<keyword evidence="3" id="KW-1185">Reference proteome</keyword>
<dbReference type="Proteomes" id="UP001552299">
    <property type="component" value="Unassembled WGS sequence"/>
</dbReference>
<feature type="compositionally biased region" description="Basic residues" evidence="1">
    <location>
        <begin position="75"/>
        <end position="106"/>
    </location>
</feature>
<sequence length="863" mass="97113">MATTNQPPVVTPDGRLEELQEPALITSKEDEIVSRTQIENLISQKAFRRKSALKLEVDPRLLSSKNSVAGGPSSSKKKSSKYFKDQKGKHKSGSKSQKEKKKKLARQKTMIQKYINSTYEYQQPPRRPIMLEEYMADLFLDSESEEEGSIPIETCRVISKRGGRAAKGRSTSFDICKADVKMSSREVHRTPAPFTDSDEELHFPDEESDHKGKKILKERCSKLGSSSDTEEVEDMESSKNSQAEASSSSEVTQIQLRSGKQVSLPQKKIKDKEKNIQLNEAVVPQESLKPKIASANVNYNILSHLRKLHALLSIYDALLMSKDLQETLIKALQNPEQYEAFFAEKNMKEALHIQNTATITFCDNDLLLGTTDHNRPLYFTAESNNVEINRILIDPANHANKVRCSRKPSTEGEEEEFIYQPKGTKKSQEEGDPGPSSISKKLQKVSISMIRKKKTYAFFTITSSAPSVSSLFDFVALQEASRVFLSSSLCVVAVRLRCFAGGVETLRVASPASLLLFDFGSPLAVRLRFARGERGGSAFHLPFSSLLFDFASKEGKDCTCRFFGSFVAVRLRLLRAVRLRPLDVTVKVTFSFTCASPAKSRKSHAKPSPPFGRSTSVPPNQIPTSDLTPDSSRQSPAESSESRTDFVASIPQNGDAASVAPTTSRRRNGVFSVARRWSRRRRRCSIFHGFRLYPGFGFSQVTGVKLESNELKPELVDGFLPYCSFSAIEVFKFPLSVLVWKPTEISEILLFLFRTSILVLRFQIPWAYLKMYSFGMVDGIVLLDEWNAENAEKLKKYEAVYSRRLKAKYFSMKTLNGEIRTNFWLLPSGRNQNKLLAVAFIIEADNKPSFLITMLFNRFLFKA</sequence>
<gene>
    <name evidence="2" type="ORF">M5K25_011234</name>
</gene>